<feature type="region of interest" description="Disordered" evidence="1">
    <location>
        <begin position="73"/>
        <end position="92"/>
    </location>
</feature>
<organism evidence="2 3">
    <name type="scientific">Buttiauxella agrestis</name>
    <dbReference type="NCBI Taxonomy" id="82977"/>
    <lineage>
        <taxon>Bacteria</taxon>
        <taxon>Pseudomonadati</taxon>
        <taxon>Pseudomonadota</taxon>
        <taxon>Gammaproteobacteria</taxon>
        <taxon>Enterobacterales</taxon>
        <taxon>Enterobacteriaceae</taxon>
        <taxon>Buttiauxella</taxon>
    </lineage>
</organism>
<dbReference type="RefSeq" id="WP_115632049.1">
    <property type="nucleotide sequence ID" value="NZ_UIGI01000002.1"/>
</dbReference>
<dbReference type="NCBIfam" id="NF041317">
    <property type="entry name" value="HtdO"/>
    <property type="match status" value="1"/>
</dbReference>
<evidence type="ECO:0000256" key="1">
    <source>
        <dbReference type="SAM" id="MobiDB-lite"/>
    </source>
</evidence>
<proteinExistence type="predicted"/>
<dbReference type="EMBL" id="UIGI01000002">
    <property type="protein sequence ID" value="SUY92810.1"/>
    <property type="molecule type" value="Genomic_DNA"/>
</dbReference>
<sequence length="148" mass="16797">MNIKVTFGKFIKCSLVGFSVFLITRCYYISNYIERSEIQILPSEPVISISLPEENKTVIKFADDSLESKFVSSKAESSLDQTEKKTNSKKVTSEQLHVQDIDQVIHSSNDESWVKAGQPYIVPQLKDSERQIKIKRYLAPQNGAENGH</sequence>
<gene>
    <name evidence="2" type="ORF">NCTC12119_04839</name>
</gene>
<evidence type="ECO:0000313" key="2">
    <source>
        <dbReference type="EMBL" id="SUY92810.1"/>
    </source>
</evidence>
<dbReference type="InterPro" id="IPR049926">
    <property type="entry name" value="HtdO-like"/>
</dbReference>
<name>A0A381KN74_9ENTR</name>
<reference evidence="2 3" key="1">
    <citation type="submission" date="2018-06" db="EMBL/GenBank/DDBJ databases">
        <authorList>
            <consortium name="Pathogen Informatics"/>
            <person name="Doyle S."/>
        </authorList>
    </citation>
    <scope>NUCLEOTIDE SEQUENCE [LARGE SCALE GENOMIC DNA]</scope>
    <source>
        <strain evidence="2 3">NCTC12119</strain>
    </source>
</reference>
<evidence type="ECO:0000313" key="3">
    <source>
        <dbReference type="Proteomes" id="UP000255528"/>
    </source>
</evidence>
<protein>
    <submittedName>
        <fullName evidence="2">Uncharacterized protein</fullName>
    </submittedName>
</protein>
<dbReference type="AlphaFoldDB" id="A0A381KN74"/>
<accession>A0A381KN74</accession>
<dbReference type="Proteomes" id="UP000255528">
    <property type="component" value="Unassembled WGS sequence"/>
</dbReference>